<accession>A0AAV4LHK3</accession>
<proteinExistence type="predicted"/>
<dbReference type="Proteomes" id="UP001057291">
    <property type="component" value="Unassembled WGS sequence"/>
</dbReference>
<dbReference type="Pfam" id="PF01464">
    <property type="entry name" value="SLT"/>
    <property type="match status" value="1"/>
</dbReference>
<sequence>MIVGILNSNAFWKWLYPIPYFDDIREIAFENRVDPFLIAAVIRTESKFNETNVSHAGAIGLMQLMPQTAQWIADKSGVPYKEPTELAEPVTNIRLGSWYLAYLQQRYNGNLAAAVAAYNAGPNRVDAWLKAGVWSGKLEESDRIPVGETRHFVGRVFYNYQKYSEIYRKS</sequence>
<dbReference type="InterPro" id="IPR023346">
    <property type="entry name" value="Lysozyme-like_dom_sf"/>
</dbReference>
<reference evidence="2" key="1">
    <citation type="journal article" date="2023" name="Int. J. Syst. Evol. Microbiol.">
        <title>Collibacillus ludicampi gen. nov., sp. nov., a new soil bacterium of the family Alicyclobacillaceae.</title>
        <authorList>
            <person name="Jojima T."/>
            <person name="Ioku Y."/>
            <person name="Fukuta Y."/>
            <person name="Shirasaka N."/>
            <person name="Matsumura Y."/>
            <person name="Mori M."/>
        </authorList>
    </citation>
    <scope>NUCLEOTIDE SEQUENCE</scope>
    <source>
        <strain evidence="2">TP075</strain>
    </source>
</reference>
<evidence type="ECO:0000259" key="1">
    <source>
        <dbReference type="Pfam" id="PF01464"/>
    </source>
</evidence>
<name>A0AAV4LHK3_9BACL</name>
<keyword evidence="3" id="KW-1185">Reference proteome</keyword>
<evidence type="ECO:0000313" key="3">
    <source>
        <dbReference type="Proteomes" id="UP001057291"/>
    </source>
</evidence>
<dbReference type="PANTHER" id="PTHR37423:SF5">
    <property type="entry name" value="SOLUBLE LYTIC MUREIN TRANSGLYCOSYLASE"/>
    <property type="match status" value="1"/>
</dbReference>
<dbReference type="EMBL" id="BOQE01000001">
    <property type="protein sequence ID" value="GIM47128.1"/>
    <property type="molecule type" value="Genomic_DNA"/>
</dbReference>
<dbReference type="SUPFAM" id="SSF53955">
    <property type="entry name" value="Lysozyme-like"/>
    <property type="match status" value="1"/>
</dbReference>
<protein>
    <submittedName>
        <fullName evidence="2">Transglycosylase</fullName>
    </submittedName>
</protein>
<gene>
    <name evidence="2" type="ORF">DNHGIG_26770</name>
</gene>
<evidence type="ECO:0000313" key="2">
    <source>
        <dbReference type="EMBL" id="GIM47128.1"/>
    </source>
</evidence>
<dbReference type="InterPro" id="IPR008258">
    <property type="entry name" value="Transglycosylase_SLT_dom_1"/>
</dbReference>
<organism evidence="2 3">
    <name type="scientific">Collibacillus ludicampi</name>
    <dbReference type="NCBI Taxonomy" id="2771369"/>
    <lineage>
        <taxon>Bacteria</taxon>
        <taxon>Bacillati</taxon>
        <taxon>Bacillota</taxon>
        <taxon>Bacilli</taxon>
        <taxon>Bacillales</taxon>
        <taxon>Alicyclobacillaceae</taxon>
        <taxon>Collibacillus</taxon>
    </lineage>
</organism>
<dbReference type="Gene3D" id="1.10.530.10">
    <property type="match status" value="1"/>
</dbReference>
<dbReference type="CDD" id="cd16896">
    <property type="entry name" value="LT_Slt70-like"/>
    <property type="match status" value="1"/>
</dbReference>
<feature type="domain" description="Transglycosylase SLT" evidence="1">
    <location>
        <begin position="25"/>
        <end position="131"/>
    </location>
</feature>
<dbReference type="AlphaFoldDB" id="A0AAV4LHK3"/>
<comment type="caution">
    <text evidence="2">The sequence shown here is derived from an EMBL/GenBank/DDBJ whole genome shotgun (WGS) entry which is preliminary data.</text>
</comment>
<dbReference type="PANTHER" id="PTHR37423">
    <property type="entry name" value="SOLUBLE LYTIC MUREIN TRANSGLYCOSYLASE-RELATED"/>
    <property type="match status" value="1"/>
</dbReference>